<name>A0A845HWL9_9BURK</name>
<proteinExistence type="inferred from homology"/>
<evidence type="ECO:0000256" key="2">
    <source>
        <dbReference type="ARBA" id="ARBA00022692"/>
    </source>
</evidence>
<dbReference type="Proteomes" id="UP000444316">
    <property type="component" value="Unassembled WGS sequence"/>
</dbReference>
<accession>A0A845HWL9</accession>
<gene>
    <name evidence="6" type="ORF">GTP23_03370</name>
</gene>
<keyword evidence="7" id="KW-1185">Reference proteome</keyword>
<dbReference type="RefSeq" id="WP_161033856.1">
    <property type="nucleotide sequence ID" value="NZ_WWCL01000001.1"/>
</dbReference>
<dbReference type="EMBL" id="WWCL01000001">
    <property type="protein sequence ID" value="MYN44107.1"/>
    <property type="molecule type" value="Genomic_DNA"/>
</dbReference>
<evidence type="ECO:0000256" key="1">
    <source>
        <dbReference type="ARBA" id="ARBA00004141"/>
    </source>
</evidence>
<feature type="transmembrane region" description="Helical" evidence="5">
    <location>
        <begin position="44"/>
        <end position="66"/>
    </location>
</feature>
<sequence>MSAGLILLLLLMGAFGGFAAGMLGIGGGMILVPFITMIFTAQGFAPHAIIHMAVATSLGVIMFTSVSSVRAHHQHGAVLWSVAALLAPGILLGAWCGPWIAKQMSSAGQALLFAVFLTISATQILFGKKAAASTSQDDAAAAHLPGRSAMFGTGMLIGVISGLVGAGGGFLSVPFLMRRGVRIQNAVATSAALGFPIALSGTLSNIYYGWQVPDLPPYALGFVYVPALAVMALASVSMAPFGARAAHRLPVQTLKKIFAVMLYCLAAYMLYKALN</sequence>
<comment type="caution">
    <text evidence="6">The sequence shown here is derived from an EMBL/GenBank/DDBJ whole genome shotgun (WGS) entry which is preliminary data.</text>
</comment>
<dbReference type="Pfam" id="PF01925">
    <property type="entry name" value="TauE"/>
    <property type="match status" value="1"/>
</dbReference>
<keyword evidence="5" id="KW-1003">Cell membrane</keyword>
<feature type="transmembrane region" description="Helical" evidence="5">
    <location>
        <begin position="155"/>
        <end position="176"/>
    </location>
</feature>
<feature type="transmembrane region" description="Helical" evidence="5">
    <location>
        <begin position="107"/>
        <end position="126"/>
    </location>
</feature>
<keyword evidence="2 5" id="KW-0812">Transmembrane</keyword>
<dbReference type="AlphaFoldDB" id="A0A845HWL9"/>
<dbReference type="PANTHER" id="PTHR43483:SF3">
    <property type="entry name" value="MEMBRANE TRANSPORTER PROTEIN HI_0806-RELATED"/>
    <property type="match status" value="1"/>
</dbReference>
<feature type="transmembrane region" description="Helical" evidence="5">
    <location>
        <begin position="222"/>
        <end position="241"/>
    </location>
</feature>
<comment type="subcellular location">
    <subcellularLocation>
        <location evidence="5">Cell membrane</location>
        <topology evidence="5">Multi-pass membrane protein</topology>
    </subcellularLocation>
    <subcellularLocation>
        <location evidence="1">Membrane</location>
        <topology evidence="1">Multi-pass membrane protein</topology>
    </subcellularLocation>
</comment>
<evidence type="ECO:0000313" key="6">
    <source>
        <dbReference type="EMBL" id="MYN44107.1"/>
    </source>
</evidence>
<keyword evidence="3 5" id="KW-1133">Transmembrane helix</keyword>
<evidence type="ECO:0000256" key="5">
    <source>
        <dbReference type="RuleBase" id="RU363041"/>
    </source>
</evidence>
<comment type="similarity">
    <text evidence="5">Belongs to the 4-toluene sulfonate uptake permease (TSUP) (TC 2.A.102) family.</text>
</comment>
<dbReference type="InterPro" id="IPR002781">
    <property type="entry name" value="TM_pro_TauE-like"/>
</dbReference>
<feature type="transmembrane region" description="Helical" evidence="5">
    <location>
        <begin position="6"/>
        <end position="32"/>
    </location>
</feature>
<dbReference type="GO" id="GO:0005886">
    <property type="term" value="C:plasma membrane"/>
    <property type="evidence" value="ECO:0007669"/>
    <property type="project" value="UniProtKB-SubCell"/>
</dbReference>
<keyword evidence="4 5" id="KW-0472">Membrane</keyword>
<evidence type="ECO:0000256" key="4">
    <source>
        <dbReference type="ARBA" id="ARBA00023136"/>
    </source>
</evidence>
<evidence type="ECO:0000256" key="3">
    <source>
        <dbReference type="ARBA" id="ARBA00022989"/>
    </source>
</evidence>
<reference evidence="6" key="1">
    <citation type="submission" date="2019-12" db="EMBL/GenBank/DDBJ databases">
        <title>Novel species isolated from a subtropical stream in China.</title>
        <authorList>
            <person name="Lu H."/>
        </authorList>
    </citation>
    <scope>NUCLEOTIDE SEQUENCE [LARGE SCALE GENOMIC DNA]</scope>
    <source>
        <strain evidence="6">FT93W</strain>
    </source>
</reference>
<dbReference type="PANTHER" id="PTHR43483">
    <property type="entry name" value="MEMBRANE TRANSPORTER PROTEIN HI_0806-RELATED"/>
    <property type="match status" value="1"/>
</dbReference>
<protein>
    <recommendedName>
        <fullName evidence="5">Probable membrane transporter protein</fullName>
    </recommendedName>
</protein>
<feature type="transmembrane region" description="Helical" evidence="5">
    <location>
        <begin position="188"/>
        <end position="210"/>
    </location>
</feature>
<feature type="transmembrane region" description="Helical" evidence="5">
    <location>
        <begin position="78"/>
        <end position="100"/>
    </location>
</feature>
<evidence type="ECO:0000313" key="7">
    <source>
        <dbReference type="Proteomes" id="UP000444316"/>
    </source>
</evidence>
<organism evidence="6 7">
    <name type="scientific">Duganella fentianensis</name>
    <dbReference type="NCBI Taxonomy" id="2692177"/>
    <lineage>
        <taxon>Bacteria</taxon>
        <taxon>Pseudomonadati</taxon>
        <taxon>Pseudomonadota</taxon>
        <taxon>Betaproteobacteria</taxon>
        <taxon>Burkholderiales</taxon>
        <taxon>Oxalobacteraceae</taxon>
        <taxon>Telluria group</taxon>
        <taxon>Duganella</taxon>
    </lineage>
</organism>
<feature type="transmembrane region" description="Helical" evidence="5">
    <location>
        <begin position="253"/>
        <end position="271"/>
    </location>
</feature>